<dbReference type="Pfam" id="PF00069">
    <property type="entry name" value="Pkinase"/>
    <property type="match status" value="1"/>
</dbReference>
<organism evidence="18">
    <name type="scientific">Oopsacas minuta</name>
    <dbReference type="NCBI Taxonomy" id="111878"/>
    <lineage>
        <taxon>Eukaryota</taxon>
        <taxon>Metazoa</taxon>
        <taxon>Porifera</taxon>
        <taxon>Hexactinellida</taxon>
        <taxon>Hexasterophora</taxon>
        <taxon>Lyssacinosida</taxon>
        <taxon>Leucopsacidae</taxon>
        <taxon>Oopsacas</taxon>
    </lineage>
</organism>
<dbReference type="InterPro" id="IPR000333">
    <property type="entry name" value="TGFB_receptor"/>
</dbReference>
<protein>
    <recommendedName>
        <fullName evidence="3">receptor protein serine/threonine kinase</fullName>
        <ecNumber evidence="3">2.7.11.30</ecNumber>
    </recommendedName>
</protein>
<name>A0A2I5KCC5_9METZ</name>
<keyword evidence="12 15" id="KW-0472">Membrane</keyword>
<keyword evidence="13" id="KW-0675">Receptor</keyword>
<dbReference type="PANTHER" id="PTHR23255">
    <property type="entry name" value="TRANSFORMING GROWTH FACTOR-BETA RECEPTOR TYPE I AND II"/>
    <property type="match status" value="1"/>
</dbReference>
<evidence type="ECO:0000256" key="11">
    <source>
        <dbReference type="ARBA" id="ARBA00022989"/>
    </source>
</evidence>
<dbReference type="SUPFAM" id="SSF56112">
    <property type="entry name" value="Protein kinase-like (PK-like)"/>
    <property type="match status" value="1"/>
</dbReference>
<dbReference type="InterPro" id="IPR008271">
    <property type="entry name" value="Ser/Thr_kinase_AS"/>
</dbReference>
<keyword evidence="5" id="KW-0808">Transferase</keyword>
<keyword evidence="9" id="KW-0418">Kinase</keyword>
<evidence type="ECO:0000256" key="10">
    <source>
        <dbReference type="ARBA" id="ARBA00022840"/>
    </source>
</evidence>
<dbReference type="GO" id="GO:0043235">
    <property type="term" value="C:receptor complex"/>
    <property type="evidence" value="ECO:0007669"/>
    <property type="project" value="TreeGrafter"/>
</dbReference>
<evidence type="ECO:0000256" key="16">
    <source>
        <dbReference type="SAM" id="SignalP"/>
    </source>
</evidence>
<evidence type="ECO:0000256" key="14">
    <source>
        <dbReference type="PROSITE-ProRule" id="PRU10141"/>
    </source>
</evidence>
<dbReference type="InterPro" id="IPR011009">
    <property type="entry name" value="Kinase-like_dom_sf"/>
</dbReference>
<keyword evidence="11 15" id="KW-1133">Transmembrane helix</keyword>
<dbReference type="GO" id="GO:0005886">
    <property type="term" value="C:plasma membrane"/>
    <property type="evidence" value="ECO:0007669"/>
    <property type="project" value="TreeGrafter"/>
</dbReference>
<proteinExistence type="evidence at transcript level"/>
<dbReference type="EC" id="2.7.11.30" evidence="3"/>
<evidence type="ECO:0000256" key="12">
    <source>
        <dbReference type="ARBA" id="ARBA00023136"/>
    </source>
</evidence>
<dbReference type="SMART" id="SM00220">
    <property type="entry name" value="S_TKc"/>
    <property type="match status" value="1"/>
</dbReference>
<keyword evidence="4" id="KW-0723">Serine/threonine-protein kinase</keyword>
<comment type="subcellular location">
    <subcellularLocation>
        <location evidence="1">Membrane</location>
        <topology evidence="1">Single-pass type I membrane protein</topology>
    </subcellularLocation>
</comment>
<dbReference type="PROSITE" id="PS50011">
    <property type="entry name" value="PROTEIN_KINASE_DOM"/>
    <property type="match status" value="1"/>
</dbReference>
<evidence type="ECO:0000256" key="4">
    <source>
        <dbReference type="ARBA" id="ARBA00022527"/>
    </source>
</evidence>
<feature type="chain" id="PRO_5014387156" description="receptor protein serine/threonine kinase" evidence="16">
    <location>
        <begin position="21"/>
        <end position="635"/>
    </location>
</feature>
<evidence type="ECO:0000256" key="8">
    <source>
        <dbReference type="ARBA" id="ARBA00022741"/>
    </source>
</evidence>
<evidence type="ECO:0000256" key="13">
    <source>
        <dbReference type="ARBA" id="ARBA00023170"/>
    </source>
</evidence>
<evidence type="ECO:0000256" key="15">
    <source>
        <dbReference type="SAM" id="Phobius"/>
    </source>
</evidence>
<dbReference type="GO" id="GO:0071363">
    <property type="term" value="P:cellular response to growth factor stimulus"/>
    <property type="evidence" value="ECO:0007669"/>
    <property type="project" value="TreeGrafter"/>
</dbReference>
<feature type="signal peptide" evidence="16">
    <location>
        <begin position="1"/>
        <end position="20"/>
    </location>
</feature>
<dbReference type="AlphaFoldDB" id="A0A2I5KCC5"/>
<evidence type="ECO:0000256" key="9">
    <source>
        <dbReference type="ARBA" id="ARBA00022777"/>
    </source>
</evidence>
<evidence type="ECO:0000256" key="2">
    <source>
        <dbReference type="ARBA" id="ARBA00009605"/>
    </source>
</evidence>
<comment type="similarity">
    <text evidence="2">Belongs to the protein kinase superfamily. TKL Ser/Thr protein kinase family. TGFB receptor subfamily.</text>
</comment>
<accession>A0A2I5KCC5</accession>
<dbReference type="PROSITE" id="PS00107">
    <property type="entry name" value="PROTEIN_KINASE_ATP"/>
    <property type="match status" value="1"/>
</dbReference>
<dbReference type="EMBL" id="MF589726">
    <property type="protein sequence ID" value="ATY70063.1"/>
    <property type="molecule type" value="mRNA"/>
</dbReference>
<evidence type="ECO:0000256" key="7">
    <source>
        <dbReference type="ARBA" id="ARBA00022729"/>
    </source>
</evidence>
<evidence type="ECO:0000313" key="18">
    <source>
        <dbReference type="EMBL" id="ATY70063.1"/>
    </source>
</evidence>
<feature type="binding site" evidence="14">
    <location>
        <position position="292"/>
    </location>
    <ligand>
        <name>ATP</name>
        <dbReference type="ChEBI" id="CHEBI:30616"/>
    </ligand>
</feature>
<reference evidence="18" key="1">
    <citation type="journal article" date="2017" name="Sci. Rep.">
        <title>Animal multicellularity and polarity without Wnt signaling.</title>
        <authorList>
            <person name="Schenkelaars Q."/>
            <person name="Pratlong M."/>
            <person name="Kodjabachian L."/>
            <person name="Fierro-Constain L."/>
            <person name="Vacelet J."/>
            <person name="Le Bivic A."/>
            <person name="Renard E."/>
            <person name="Borchiellini C."/>
        </authorList>
    </citation>
    <scope>NUCLEOTIDE SEQUENCE</scope>
</reference>
<evidence type="ECO:0000259" key="17">
    <source>
        <dbReference type="PROSITE" id="PS50011"/>
    </source>
</evidence>
<dbReference type="InterPro" id="IPR000719">
    <property type="entry name" value="Prot_kinase_dom"/>
</dbReference>
<dbReference type="Gene3D" id="3.30.200.20">
    <property type="entry name" value="Phosphorylase Kinase, domain 1"/>
    <property type="match status" value="1"/>
</dbReference>
<dbReference type="GO" id="GO:0004675">
    <property type="term" value="F:transmembrane receptor protein serine/threonine kinase activity"/>
    <property type="evidence" value="ECO:0007669"/>
    <property type="project" value="UniProtKB-EC"/>
</dbReference>
<evidence type="ECO:0000256" key="5">
    <source>
        <dbReference type="ARBA" id="ARBA00022679"/>
    </source>
</evidence>
<evidence type="ECO:0000256" key="1">
    <source>
        <dbReference type="ARBA" id="ARBA00004479"/>
    </source>
</evidence>
<dbReference type="PANTHER" id="PTHR23255:SF72">
    <property type="entry name" value="RECEPTOR PROTEIN SERINE_THREONINE KINASE"/>
    <property type="match status" value="1"/>
</dbReference>
<dbReference type="Gene3D" id="1.10.510.10">
    <property type="entry name" value="Transferase(Phosphotransferase) domain 1"/>
    <property type="match status" value="1"/>
</dbReference>
<feature type="transmembrane region" description="Helical" evidence="15">
    <location>
        <begin position="190"/>
        <end position="215"/>
    </location>
</feature>
<dbReference type="PROSITE" id="PS00108">
    <property type="entry name" value="PROTEIN_KINASE_ST"/>
    <property type="match status" value="1"/>
</dbReference>
<evidence type="ECO:0000256" key="3">
    <source>
        <dbReference type="ARBA" id="ARBA00012401"/>
    </source>
</evidence>
<keyword evidence="7 16" id="KW-0732">Signal</keyword>
<keyword evidence="10 14" id="KW-0067">ATP-binding</keyword>
<feature type="domain" description="Protein kinase" evidence="17">
    <location>
        <begin position="265"/>
        <end position="583"/>
    </location>
</feature>
<keyword evidence="6 15" id="KW-0812">Transmembrane</keyword>
<dbReference type="InterPro" id="IPR017441">
    <property type="entry name" value="Protein_kinase_ATP_BS"/>
</dbReference>
<evidence type="ECO:0000256" key="6">
    <source>
        <dbReference type="ARBA" id="ARBA00022692"/>
    </source>
</evidence>
<dbReference type="GO" id="GO:0005524">
    <property type="term" value="F:ATP binding"/>
    <property type="evidence" value="ECO:0007669"/>
    <property type="project" value="UniProtKB-UniRule"/>
</dbReference>
<sequence>MLQIIIILIAIYCVITPSSAVICYTCANNRDITCRLLELTADNGFSRYECTANCNQTEDCPYCRVLLTNTKSENFYKMTYIGCPSPGRLDLNDTCSATNSVEFSNSSYILSLFTQNYMNTSLLPQNTSDPRRSTIFPPFLCACNTSYCNQLIQFSFLHDVISFPTSPINTTIYNTTVTSLPTLVHIPPEYLAFIAVGVFVAFLIAVLMICPLLIWKCYRVRNDFSSYHLADDKTTSCPHEMATLSSPEGFHEDPELARVPILTDLHLSELIGSGKYGHVWRCTYLGREMACKVWLSFEMNAWRSERAIFSQETTYHPNIVRYIHSGFIEENNQLELVTKGVLLMELCSRGSLCNFLEMNTLSWEVASRFSFEIASGISYLHSHTGLARADKGYSAVAKCPIAHRDIKSSNVLIRGNMSCCVSDLGLAIALNPNHTEESFANAGQVGTPFYMAPEALTAKINLKNLDSFKQMDVFSLGLVLWEIFCRCEIENGPSLCLEHKIPFSDLVQGSLLDKSRLNRTQLIHQLKDLHPDILLIDCYLCQMSGRTHNLLSRARITILDCTYKEPEARITAGTVTSRFEQNMPNARHSEHDRSFCDSIDFGSFASMSSLMRMIDSQRLSRIKLESLSKLPENSV</sequence>
<keyword evidence="8 14" id="KW-0547">Nucleotide-binding</keyword>